<dbReference type="EMBL" id="FN654554">
    <property type="protein sequence ID" value="CBY34872.1"/>
    <property type="molecule type" value="Genomic_DNA"/>
</dbReference>
<gene>
    <name evidence="4" type="ORF">GSOID_T00024910001</name>
</gene>
<keyword evidence="3" id="KW-0812">Transmembrane</keyword>
<accession>E4YH98</accession>
<keyword evidence="3" id="KW-1133">Transmembrane helix</keyword>
<keyword evidence="3" id="KW-0472">Membrane</keyword>
<feature type="transmembrane region" description="Helical" evidence="3">
    <location>
        <begin position="250"/>
        <end position="272"/>
    </location>
</feature>
<proteinExistence type="predicted"/>
<evidence type="ECO:0000256" key="3">
    <source>
        <dbReference type="SAM" id="Phobius"/>
    </source>
</evidence>
<feature type="coiled-coil region" evidence="1">
    <location>
        <begin position="64"/>
        <end position="113"/>
    </location>
</feature>
<name>E4YH98_OIKDI</name>
<sequence length="342" mass="40118">MKIKKMLSKVFKFEMLVWFAWIHLTGSITDLIIDKYPIIWARSSWINFRDLCNSVNSKDFRKKLEKAQEVYEIREKEVAEMEHQRDKYSDDEIDQARKNLREDKANLKAQEDIIDNGKDLAEMCENKEKQFEEYFGLKCDDLDMRNNWLVAGSILGSFFCLTLLHSNAKPNFETLNGAKFVGAMLFAMIFTTANAVQCIHVIFYWFEARKELQSGDIHQKNLYKNLNYGEQPDKDEIKLICKYDFLRYNLIVHGCIFVSSFLMCVVLVCLNFKKAKYYRKSMDLDNAPDQERAEEIKEKKHKEELKILNIPKAGENPKEQKKGGWNSDSKETTTGLAKNCDW</sequence>
<organism evidence="4">
    <name type="scientific">Oikopleura dioica</name>
    <name type="common">Tunicate</name>
    <dbReference type="NCBI Taxonomy" id="34765"/>
    <lineage>
        <taxon>Eukaryota</taxon>
        <taxon>Metazoa</taxon>
        <taxon>Chordata</taxon>
        <taxon>Tunicata</taxon>
        <taxon>Appendicularia</taxon>
        <taxon>Copelata</taxon>
        <taxon>Oikopleuridae</taxon>
        <taxon>Oikopleura</taxon>
    </lineage>
</organism>
<evidence type="ECO:0000256" key="1">
    <source>
        <dbReference type="SAM" id="Coils"/>
    </source>
</evidence>
<reference evidence="4" key="1">
    <citation type="journal article" date="2010" name="Science">
        <title>Plasticity of animal genome architecture unmasked by rapid evolution of a pelagic tunicate.</title>
        <authorList>
            <person name="Denoeud F."/>
            <person name="Henriet S."/>
            <person name="Mungpakdee S."/>
            <person name="Aury J.M."/>
            <person name="Da Silva C."/>
            <person name="Brinkmann H."/>
            <person name="Mikhaleva J."/>
            <person name="Olsen L.C."/>
            <person name="Jubin C."/>
            <person name="Canestro C."/>
            <person name="Bouquet J.M."/>
            <person name="Danks G."/>
            <person name="Poulain J."/>
            <person name="Campsteijn C."/>
            <person name="Adamski M."/>
            <person name="Cross I."/>
            <person name="Yadetie F."/>
            <person name="Muffato M."/>
            <person name="Louis A."/>
            <person name="Butcher S."/>
            <person name="Tsagkogeorga G."/>
            <person name="Konrad A."/>
            <person name="Singh S."/>
            <person name="Jensen M.F."/>
            <person name="Cong E.H."/>
            <person name="Eikeseth-Otteraa H."/>
            <person name="Noel B."/>
            <person name="Anthouard V."/>
            <person name="Porcel B.M."/>
            <person name="Kachouri-Lafond R."/>
            <person name="Nishino A."/>
            <person name="Ugolini M."/>
            <person name="Chourrout P."/>
            <person name="Nishida H."/>
            <person name="Aasland R."/>
            <person name="Huzurbazar S."/>
            <person name="Westhof E."/>
            <person name="Delsuc F."/>
            <person name="Lehrach H."/>
            <person name="Reinhardt R."/>
            <person name="Weissenbach J."/>
            <person name="Roy S.W."/>
            <person name="Artiguenave F."/>
            <person name="Postlethwait J.H."/>
            <person name="Manak J.R."/>
            <person name="Thompson E.M."/>
            <person name="Jaillon O."/>
            <person name="Du Pasquier L."/>
            <person name="Boudinot P."/>
            <person name="Liberles D.A."/>
            <person name="Volff J.N."/>
            <person name="Philippe H."/>
            <person name="Lenhard B."/>
            <person name="Roest Crollius H."/>
            <person name="Wincker P."/>
            <person name="Chourrout D."/>
        </authorList>
    </citation>
    <scope>NUCLEOTIDE SEQUENCE [LARGE SCALE GENOMIC DNA]</scope>
</reference>
<feature type="transmembrane region" description="Helical" evidence="3">
    <location>
        <begin position="148"/>
        <end position="168"/>
    </location>
</feature>
<keyword evidence="1" id="KW-0175">Coiled coil</keyword>
<feature type="transmembrane region" description="Helical" evidence="3">
    <location>
        <begin position="180"/>
        <end position="206"/>
    </location>
</feature>
<evidence type="ECO:0000313" key="4">
    <source>
        <dbReference type="EMBL" id="CBY34872.1"/>
    </source>
</evidence>
<dbReference type="Proteomes" id="UP000011014">
    <property type="component" value="Unassembled WGS sequence"/>
</dbReference>
<feature type="region of interest" description="Disordered" evidence="2">
    <location>
        <begin position="298"/>
        <end position="342"/>
    </location>
</feature>
<dbReference type="AlphaFoldDB" id="E4YH98"/>
<evidence type="ECO:0000256" key="2">
    <source>
        <dbReference type="SAM" id="MobiDB-lite"/>
    </source>
</evidence>
<protein>
    <submittedName>
        <fullName evidence="4">Uncharacterized protein</fullName>
    </submittedName>
</protein>